<name>A0A5J6FB87_9ACTN</name>
<dbReference type="InterPro" id="IPR036380">
    <property type="entry name" value="Isochorismatase-like_sf"/>
</dbReference>
<evidence type="ECO:0000256" key="1">
    <source>
        <dbReference type="ARBA" id="ARBA00022801"/>
    </source>
</evidence>
<dbReference type="OrthoDB" id="9814140at2"/>
<dbReference type="EMBL" id="CP023702">
    <property type="protein sequence ID" value="QEU73512.1"/>
    <property type="molecule type" value="Genomic_DNA"/>
</dbReference>
<reference evidence="3 4" key="1">
    <citation type="submission" date="2017-09" db="EMBL/GenBank/DDBJ databases">
        <authorList>
            <person name="Lee N."/>
            <person name="Cho B.-K."/>
        </authorList>
    </citation>
    <scope>NUCLEOTIDE SEQUENCE [LARGE SCALE GENOMIC DNA]</scope>
    <source>
        <strain evidence="3 4">ATCC 12769</strain>
    </source>
</reference>
<dbReference type="PANTHER" id="PTHR43540">
    <property type="entry name" value="PEROXYUREIDOACRYLATE/UREIDOACRYLATE AMIDOHYDROLASE-RELATED"/>
    <property type="match status" value="1"/>
</dbReference>
<dbReference type="KEGG" id="snk:CP967_17275"/>
<evidence type="ECO:0000313" key="3">
    <source>
        <dbReference type="EMBL" id="QEU73512.1"/>
    </source>
</evidence>
<evidence type="ECO:0000313" key="4">
    <source>
        <dbReference type="Proteomes" id="UP000326178"/>
    </source>
</evidence>
<gene>
    <name evidence="3" type="ORF">CP967_17275</name>
</gene>
<proteinExistence type="predicted"/>
<dbReference type="CDD" id="cd00431">
    <property type="entry name" value="cysteine_hydrolases"/>
    <property type="match status" value="1"/>
</dbReference>
<accession>A0A5J6FB87</accession>
<dbReference type="SUPFAM" id="SSF52499">
    <property type="entry name" value="Isochorismatase-like hydrolases"/>
    <property type="match status" value="1"/>
</dbReference>
<dbReference type="Pfam" id="PF00857">
    <property type="entry name" value="Isochorismatase"/>
    <property type="match status" value="1"/>
</dbReference>
<dbReference type="InterPro" id="IPR000868">
    <property type="entry name" value="Isochorismatase-like_dom"/>
</dbReference>
<dbReference type="GO" id="GO:0016787">
    <property type="term" value="F:hydrolase activity"/>
    <property type="evidence" value="ECO:0007669"/>
    <property type="project" value="UniProtKB-KW"/>
</dbReference>
<keyword evidence="4" id="KW-1185">Reference proteome</keyword>
<dbReference type="InterPro" id="IPR050272">
    <property type="entry name" value="Isochorismatase-like_hydrls"/>
</dbReference>
<evidence type="ECO:0000259" key="2">
    <source>
        <dbReference type="Pfam" id="PF00857"/>
    </source>
</evidence>
<organism evidence="3 4">
    <name type="scientific">Streptomyces nitrosporeus</name>
    <dbReference type="NCBI Taxonomy" id="28894"/>
    <lineage>
        <taxon>Bacteria</taxon>
        <taxon>Bacillati</taxon>
        <taxon>Actinomycetota</taxon>
        <taxon>Actinomycetes</taxon>
        <taxon>Kitasatosporales</taxon>
        <taxon>Streptomycetaceae</taxon>
        <taxon>Streptomyces</taxon>
    </lineage>
</organism>
<keyword evidence="1 3" id="KW-0378">Hydrolase</keyword>
<dbReference type="Proteomes" id="UP000326178">
    <property type="component" value="Chromosome"/>
</dbReference>
<sequence>MVQETSMGRRPALLVLDLINELVHPEGKYSADGFCEQVAERGVLGRAATAIDRARRDGVPVIYVVVGFSPGYADWPASSELFASARDDDRVVLGTWGTQVHDELKPADGEPVIEKRRVSPFFGTHLDLLLRNLGVNTLLLTGVTTDLVILSTAREGHDRDYHVEVLADAAAADSREAHETALKVIARTARITSVDEALPA</sequence>
<protein>
    <submittedName>
        <fullName evidence="3">Cysteine hydrolase</fullName>
    </submittedName>
</protein>
<dbReference type="PANTHER" id="PTHR43540:SF6">
    <property type="entry name" value="ISOCHORISMATASE-LIKE DOMAIN-CONTAINING PROTEIN"/>
    <property type="match status" value="1"/>
</dbReference>
<feature type="domain" description="Isochorismatase-like" evidence="2">
    <location>
        <begin position="12"/>
        <end position="195"/>
    </location>
</feature>
<dbReference type="Gene3D" id="3.40.50.850">
    <property type="entry name" value="Isochorismatase-like"/>
    <property type="match status" value="1"/>
</dbReference>
<dbReference type="AlphaFoldDB" id="A0A5J6FB87"/>